<dbReference type="InterPro" id="IPR002136">
    <property type="entry name" value="Ribosomal_uL4"/>
</dbReference>
<evidence type="ECO:0000313" key="7">
    <source>
        <dbReference type="Proteomes" id="UP000239156"/>
    </source>
</evidence>
<dbReference type="InterPro" id="IPR013005">
    <property type="entry name" value="Ribosomal_uL4-like"/>
</dbReference>
<dbReference type="InterPro" id="IPR023574">
    <property type="entry name" value="Ribosomal_uL4_dom_sf"/>
</dbReference>
<accession>A0A2S4UVS4</accession>
<comment type="caution">
    <text evidence="6">The sequence shown here is derived from an EMBL/GenBank/DDBJ whole genome shotgun (WGS) entry which is preliminary data.</text>
</comment>
<feature type="region of interest" description="Disordered" evidence="5">
    <location>
        <begin position="133"/>
        <end position="182"/>
    </location>
</feature>
<dbReference type="PANTHER" id="PTHR10746:SF6">
    <property type="entry name" value="LARGE RIBOSOMAL SUBUNIT PROTEIN UL4M"/>
    <property type="match status" value="1"/>
</dbReference>
<evidence type="ECO:0000256" key="3">
    <source>
        <dbReference type="ARBA" id="ARBA00023274"/>
    </source>
</evidence>
<feature type="region of interest" description="Disordered" evidence="5">
    <location>
        <begin position="1"/>
        <end position="23"/>
    </location>
</feature>
<dbReference type="SUPFAM" id="SSF52166">
    <property type="entry name" value="Ribosomal protein L4"/>
    <property type="match status" value="1"/>
</dbReference>
<evidence type="ECO:0000256" key="5">
    <source>
        <dbReference type="SAM" id="MobiDB-lite"/>
    </source>
</evidence>
<name>A0A2S4UVS4_9BASI</name>
<dbReference type="GO" id="GO:0006412">
    <property type="term" value="P:translation"/>
    <property type="evidence" value="ECO:0007669"/>
    <property type="project" value="InterPro"/>
</dbReference>
<dbReference type="Proteomes" id="UP000239156">
    <property type="component" value="Unassembled WGS sequence"/>
</dbReference>
<keyword evidence="2" id="KW-0689">Ribosomal protein</keyword>
<dbReference type="GO" id="GO:0003735">
    <property type="term" value="F:structural constituent of ribosome"/>
    <property type="evidence" value="ECO:0007669"/>
    <property type="project" value="InterPro"/>
</dbReference>
<evidence type="ECO:0000313" key="6">
    <source>
        <dbReference type="EMBL" id="POW01382.1"/>
    </source>
</evidence>
<dbReference type="Pfam" id="PF00573">
    <property type="entry name" value="Ribosomal_L4"/>
    <property type="match status" value="1"/>
</dbReference>
<proteinExistence type="inferred from homology"/>
<reference evidence="6" key="1">
    <citation type="submission" date="2017-12" db="EMBL/GenBank/DDBJ databases">
        <title>Gene loss provides genomic basis for host adaptation in cereal stripe rust fungi.</title>
        <authorList>
            <person name="Xia C."/>
        </authorList>
    </citation>
    <scope>NUCLEOTIDE SEQUENCE [LARGE SCALE GENOMIC DNA]</scope>
    <source>
        <strain evidence="6">93-210</strain>
    </source>
</reference>
<dbReference type="VEuPathDB" id="FungiDB:PSTT_12503"/>
<dbReference type="Gene3D" id="3.40.1370.10">
    <property type="match status" value="1"/>
</dbReference>
<evidence type="ECO:0000256" key="1">
    <source>
        <dbReference type="ARBA" id="ARBA00010528"/>
    </source>
</evidence>
<dbReference type="VEuPathDB" id="FungiDB:PSHT_03807"/>
<evidence type="ECO:0000256" key="2">
    <source>
        <dbReference type="ARBA" id="ARBA00022980"/>
    </source>
</evidence>
<organism evidence="6 7">
    <name type="scientific">Puccinia striiformis</name>
    <dbReference type="NCBI Taxonomy" id="27350"/>
    <lineage>
        <taxon>Eukaryota</taxon>
        <taxon>Fungi</taxon>
        <taxon>Dikarya</taxon>
        <taxon>Basidiomycota</taxon>
        <taxon>Pucciniomycotina</taxon>
        <taxon>Pucciniomycetes</taxon>
        <taxon>Pucciniales</taxon>
        <taxon>Pucciniaceae</taxon>
        <taxon>Puccinia</taxon>
    </lineage>
</organism>
<sequence length="389" mass="43532">AAASTLVGPTGFHRIHPQQQQQPFTRSIDLRKNQTTTIHKFKMKRLITLNIRRTYSTAKQQIPAAYSQPIEGLTHGDSVQHVVLSKFDIHHPEQSVSSDKEQLLYPLSSFVFGQPFRSDIIHRCVNFERSLTRSGSANTKTRSEVAMSGRKLRPQKGSGRARLGDASSPTLRKGGAAFGPKPKDWAQGIQRKVWELGLRTVLSQRWREGRLIVVDKFEMNGESQASLELANLIKQNSWSSSVLIAGGHWGTEAKGWKSPGLLRQALSRAHLVEDGIRLGQTGPEWQRIQKSKILPILNEVDLAHPNDFRPGKPHPTDLTPGKIGIYHLLLRKYTILDINAVRHLEHHLTRDLRAPITALGISPAEAHYQSLLANQSLAQPYHQILNSSP</sequence>
<evidence type="ECO:0000256" key="4">
    <source>
        <dbReference type="ARBA" id="ARBA00040565"/>
    </source>
</evidence>
<dbReference type="PANTHER" id="PTHR10746">
    <property type="entry name" value="50S RIBOSOMAL PROTEIN L4"/>
    <property type="match status" value="1"/>
</dbReference>
<feature type="non-terminal residue" evidence="6">
    <location>
        <position position="1"/>
    </location>
</feature>
<keyword evidence="7" id="KW-1185">Reference proteome</keyword>
<protein>
    <recommendedName>
        <fullName evidence="4">Large ribosomal subunit protein uL4m</fullName>
    </recommendedName>
</protein>
<comment type="similarity">
    <text evidence="1">Belongs to the universal ribosomal protein uL4 family.</text>
</comment>
<dbReference type="GO" id="GO:1990904">
    <property type="term" value="C:ribonucleoprotein complex"/>
    <property type="evidence" value="ECO:0007669"/>
    <property type="project" value="UniProtKB-KW"/>
</dbReference>
<feature type="non-terminal residue" evidence="6">
    <location>
        <position position="389"/>
    </location>
</feature>
<gene>
    <name evidence="6" type="ORF">PSTT_12503</name>
</gene>
<keyword evidence="3" id="KW-0687">Ribonucleoprotein</keyword>
<dbReference type="EMBL" id="PKSL01000160">
    <property type="protein sequence ID" value="POW01382.1"/>
    <property type="molecule type" value="Genomic_DNA"/>
</dbReference>
<dbReference type="AlphaFoldDB" id="A0A2S4UVS4"/>
<dbReference type="GO" id="GO:0005840">
    <property type="term" value="C:ribosome"/>
    <property type="evidence" value="ECO:0007669"/>
    <property type="project" value="UniProtKB-KW"/>
</dbReference>